<evidence type="ECO:0000259" key="1">
    <source>
        <dbReference type="Pfam" id="PF00149"/>
    </source>
</evidence>
<dbReference type="AlphaFoldDB" id="D2VUK2"/>
<organism evidence="3">
    <name type="scientific">Naegleria gruberi</name>
    <name type="common">Amoeba</name>
    <dbReference type="NCBI Taxonomy" id="5762"/>
    <lineage>
        <taxon>Eukaryota</taxon>
        <taxon>Discoba</taxon>
        <taxon>Heterolobosea</taxon>
        <taxon>Tetramitia</taxon>
        <taxon>Eutetramitia</taxon>
        <taxon>Vahlkampfiidae</taxon>
        <taxon>Naegleria</taxon>
    </lineage>
</organism>
<dbReference type="PANTHER" id="PTHR37844:SF2">
    <property type="entry name" value="SER_THR PROTEIN PHOSPHATASE SUPERFAMILY (AFU_ORTHOLOGUE AFUA_1G14840)"/>
    <property type="match status" value="1"/>
</dbReference>
<dbReference type="Gene3D" id="3.60.21.10">
    <property type="match status" value="1"/>
</dbReference>
<dbReference type="GO" id="GO:0016787">
    <property type="term" value="F:hydrolase activity"/>
    <property type="evidence" value="ECO:0007669"/>
    <property type="project" value="InterPro"/>
</dbReference>
<dbReference type="InterPro" id="IPR004843">
    <property type="entry name" value="Calcineurin-like_PHP"/>
</dbReference>
<dbReference type="GeneID" id="8850893"/>
<dbReference type="OrthoDB" id="550558at2759"/>
<protein>
    <submittedName>
        <fullName evidence="2">Predicted protein</fullName>
    </submittedName>
</protein>
<dbReference type="PANTHER" id="PTHR37844">
    <property type="entry name" value="SER/THR PROTEIN PHOSPHATASE SUPERFAMILY (AFU_ORTHOLOGUE AFUA_1G14840)"/>
    <property type="match status" value="1"/>
</dbReference>
<gene>
    <name evidence="2" type="ORF">NAEGRDRAFT_52372</name>
</gene>
<dbReference type="Proteomes" id="UP000006671">
    <property type="component" value="Unassembled WGS sequence"/>
</dbReference>
<dbReference type="OMA" id="IFTHHAP"/>
<proteinExistence type="predicted"/>
<accession>D2VUK2</accession>
<dbReference type="RefSeq" id="XP_002672269.1">
    <property type="nucleotide sequence ID" value="XM_002672223.1"/>
</dbReference>
<evidence type="ECO:0000313" key="3">
    <source>
        <dbReference type="Proteomes" id="UP000006671"/>
    </source>
</evidence>
<dbReference type="InParanoid" id="D2VUK2"/>
<reference evidence="2 3" key="1">
    <citation type="journal article" date="2010" name="Cell">
        <title>The genome of Naegleria gruberi illuminates early eukaryotic versatility.</title>
        <authorList>
            <person name="Fritz-Laylin L.K."/>
            <person name="Prochnik S.E."/>
            <person name="Ginger M.L."/>
            <person name="Dacks J.B."/>
            <person name="Carpenter M.L."/>
            <person name="Field M.C."/>
            <person name="Kuo A."/>
            <person name="Paredez A."/>
            <person name="Chapman J."/>
            <person name="Pham J."/>
            <person name="Shu S."/>
            <person name="Neupane R."/>
            <person name="Cipriano M."/>
            <person name="Mancuso J."/>
            <person name="Tu H."/>
            <person name="Salamov A."/>
            <person name="Lindquist E."/>
            <person name="Shapiro H."/>
            <person name="Lucas S."/>
            <person name="Grigoriev I.V."/>
            <person name="Cande W.Z."/>
            <person name="Fulton C."/>
            <person name="Rokhsar D.S."/>
            <person name="Dawson S.C."/>
        </authorList>
    </citation>
    <scope>NUCLEOTIDE SEQUENCE [LARGE SCALE GENOMIC DNA]</scope>
    <source>
        <strain evidence="2 3">NEG-M</strain>
    </source>
</reference>
<feature type="domain" description="Calcineurin-like phosphoesterase" evidence="1">
    <location>
        <begin position="42"/>
        <end position="272"/>
    </location>
</feature>
<dbReference type="InterPro" id="IPR029052">
    <property type="entry name" value="Metallo-depent_PP-like"/>
</dbReference>
<dbReference type="VEuPathDB" id="AmoebaDB:NAEGRDRAFT_52372"/>
<dbReference type="SUPFAM" id="SSF56300">
    <property type="entry name" value="Metallo-dependent phosphatases"/>
    <property type="match status" value="1"/>
</dbReference>
<name>D2VUK2_NAEGR</name>
<dbReference type="KEGG" id="ngr:NAEGRDRAFT_52372"/>
<keyword evidence="3" id="KW-1185">Reference proteome</keyword>
<dbReference type="eggNOG" id="ENOG502RZN8">
    <property type="taxonomic scope" value="Eukaryota"/>
</dbReference>
<dbReference type="Pfam" id="PF00149">
    <property type="entry name" value="Metallophos"/>
    <property type="match status" value="1"/>
</dbReference>
<dbReference type="EMBL" id="GG738899">
    <property type="protein sequence ID" value="EFC39525.1"/>
    <property type="molecule type" value="Genomic_DNA"/>
</dbReference>
<sequence>MGQAESSEAIEDSGATLELLLPSFDPVQINPNNLENYLTIQLASDVHLEFPQVKALISNVAEEDGKISRETNIIEAKGEVLGLLGDIGDPFSLEYEQFVMEQAEKFKIVFIVTGNHEYYRNIISETDQRIMDICKKKDNLVFLNKSSFVYENESGKRIRFVGGTLWTNVPLKERSKVEYSMNDYRRIKTNSEKCVTISETIEMHERLVEYIRKECEKHPEETIAVLTHHSPFINGTVLEDEMFLASGMATNLDHIIKQHSNISFWGFGHTHRNSFLYLDNPRVTDGKTVLVSNQLGYIIKKEDTVIPYSKDLVFHIPLLNNQ</sequence>
<evidence type="ECO:0000313" key="2">
    <source>
        <dbReference type="EMBL" id="EFC39525.1"/>
    </source>
</evidence>